<dbReference type="Proteomes" id="UP000799757">
    <property type="component" value="Unassembled WGS sequence"/>
</dbReference>
<keyword evidence="2" id="KW-1185">Reference proteome</keyword>
<name>A0A6A6WR94_9PLEO</name>
<evidence type="ECO:0000313" key="2">
    <source>
        <dbReference type="Proteomes" id="UP000799757"/>
    </source>
</evidence>
<gene>
    <name evidence="1" type="ORF">K505DRAFT_141474</name>
</gene>
<dbReference type="AlphaFoldDB" id="A0A6A6WR94"/>
<proteinExistence type="predicted"/>
<organism evidence="1 2">
    <name type="scientific">Melanomma pulvis-pyrius CBS 109.77</name>
    <dbReference type="NCBI Taxonomy" id="1314802"/>
    <lineage>
        <taxon>Eukaryota</taxon>
        <taxon>Fungi</taxon>
        <taxon>Dikarya</taxon>
        <taxon>Ascomycota</taxon>
        <taxon>Pezizomycotina</taxon>
        <taxon>Dothideomycetes</taxon>
        <taxon>Pleosporomycetidae</taxon>
        <taxon>Pleosporales</taxon>
        <taxon>Melanommataceae</taxon>
        <taxon>Melanomma</taxon>
    </lineage>
</organism>
<protein>
    <submittedName>
        <fullName evidence="1">Uncharacterized protein</fullName>
    </submittedName>
</protein>
<evidence type="ECO:0000313" key="1">
    <source>
        <dbReference type="EMBL" id="KAF2786612.1"/>
    </source>
</evidence>
<sequence>MSMSMPMSMSMGLREGLAVVLGRLGSLGRRGWRGLVLRDDGLVELLLLILILIIGRDTIVCLPTYLDRRPRSSRFIREALCARLGDGLLLDPHCVLCVNRFALFSLAFVDTASCFPRNLTQPRDFAYGLENTRFYSMRVWIPLQYLGAGSMARESLLSIASSCFADGLHGRCMYLRG</sequence>
<reference evidence="1" key="1">
    <citation type="journal article" date="2020" name="Stud. Mycol.">
        <title>101 Dothideomycetes genomes: a test case for predicting lifestyles and emergence of pathogens.</title>
        <authorList>
            <person name="Haridas S."/>
            <person name="Albert R."/>
            <person name="Binder M."/>
            <person name="Bloem J."/>
            <person name="Labutti K."/>
            <person name="Salamov A."/>
            <person name="Andreopoulos B."/>
            <person name="Baker S."/>
            <person name="Barry K."/>
            <person name="Bills G."/>
            <person name="Bluhm B."/>
            <person name="Cannon C."/>
            <person name="Castanera R."/>
            <person name="Culley D."/>
            <person name="Daum C."/>
            <person name="Ezra D."/>
            <person name="Gonzalez J."/>
            <person name="Henrissat B."/>
            <person name="Kuo A."/>
            <person name="Liang C."/>
            <person name="Lipzen A."/>
            <person name="Lutzoni F."/>
            <person name="Magnuson J."/>
            <person name="Mondo S."/>
            <person name="Nolan M."/>
            <person name="Ohm R."/>
            <person name="Pangilinan J."/>
            <person name="Park H.-J."/>
            <person name="Ramirez L."/>
            <person name="Alfaro M."/>
            <person name="Sun H."/>
            <person name="Tritt A."/>
            <person name="Yoshinaga Y."/>
            <person name="Zwiers L.-H."/>
            <person name="Turgeon B."/>
            <person name="Goodwin S."/>
            <person name="Spatafora J."/>
            <person name="Crous P."/>
            <person name="Grigoriev I."/>
        </authorList>
    </citation>
    <scope>NUCLEOTIDE SEQUENCE</scope>
    <source>
        <strain evidence="1">CBS 109.77</strain>
    </source>
</reference>
<accession>A0A6A6WR94</accession>
<dbReference type="EMBL" id="MU002434">
    <property type="protein sequence ID" value="KAF2786612.1"/>
    <property type="molecule type" value="Genomic_DNA"/>
</dbReference>